<keyword evidence="2" id="KW-0238">DNA-binding</keyword>
<dbReference type="SUPFAM" id="SSF46689">
    <property type="entry name" value="Homeodomain-like"/>
    <property type="match status" value="2"/>
</dbReference>
<dbReference type="AlphaFoldDB" id="A0A222WPX7"/>
<feature type="domain" description="HTH araC/xylS-type" evidence="4">
    <location>
        <begin position="194"/>
        <end position="292"/>
    </location>
</feature>
<dbReference type="PANTHER" id="PTHR43280:SF28">
    <property type="entry name" value="HTH-TYPE TRANSCRIPTIONAL ACTIVATOR RHAS"/>
    <property type="match status" value="1"/>
</dbReference>
<keyword evidence="6" id="KW-1185">Reference proteome</keyword>
<keyword evidence="3" id="KW-0804">Transcription</keyword>
<dbReference type="SMART" id="SM00342">
    <property type="entry name" value="HTH_ARAC"/>
    <property type="match status" value="1"/>
</dbReference>
<dbReference type="InterPro" id="IPR037923">
    <property type="entry name" value="HTH-like"/>
</dbReference>
<dbReference type="Proteomes" id="UP000214666">
    <property type="component" value="Chromosome"/>
</dbReference>
<proteinExistence type="predicted"/>
<dbReference type="PANTHER" id="PTHR43280">
    <property type="entry name" value="ARAC-FAMILY TRANSCRIPTIONAL REGULATOR"/>
    <property type="match status" value="1"/>
</dbReference>
<dbReference type="InterPro" id="IPR020449">
    <property type="entry name" value="Tscrpt_reg_AraC-type_HTH"/>
</dbReference>
<dbReference type="PROSITE" id="PS01124">
    <property type="entry name" value="HTH_ARAC_FAMILY_2"/>
    <property type="match status" value="1"/>
</dbReference>
<dbReference type="InterPro" id="IPR014710">
    <property type="entry name" value="RmlC-like_jellyroll"/>
</dbReference>
<dbReference type="CDD" id="cd02208">
    <property type="entry name" value="cupin_RmlC-like"/>
    <property type="match status" value="1"/>
</dbReference>
<reference evidence="5 6" key="1">
    <citation type="submission" date="2017-03" db="EMBL/GenBank/DDBJ databases">
        <title>Complete genome sequence of Paenibacillus Kribbensis producing bioflocculants.</title>
        <authorList>
            <person name="Lee H.-G."/>
            <person name="Oh H.-M."/>
        </authorList>
    </citation>
    <scope>NUCLEOTIDE SEQUENCE [LARGE SCALE GENOMIC DNA]</scope>
    <source>
        <strain evidence="5 6">AM49</strain>
    </source>
</reference>
<evidence type="ECO:0000256" key="1">
    <source>
        <dbReference type="ARBA" id="ARBA00023015"/>
    </source>
</evidence>
<accession>A0A222WPX7</accession>
<dbReference type="Gene3D" id="2.60.120.10">
    <property type="entry name" value="Jelly Rolls"/>
    <property type="match status" value="1"/>
</dbReference>
<dbReference type="PRINTS" id="PR00032">
    <property type="entry name" value="HTHARAC"/>
</dbReference>
<dbReference type="InterPro" id="IPR009057">
    <property type="entry name" value="Homeodomain-like_sf"/>
</dbReference>
<evidence type="ECO:0000313" key="6">
    <source>
        <dbReference type="Proteomes" id="UP000214666"/>
    </source>
</evidence>
<name>A0A222WPX7_9BACL</name>
<dbReference type="Gene3D" id="1.10.10.60">
    <property type="entry name" value="Homeodomain-like"/>
    <property type="match status" value="2"/>
</dbReference>
<sequence length="315" mass="36324">MKREMLRENRIHGNPMYPVSVYPSVEQLNGNSVLESHWHEEMEFILVEQGSAVFQTDMMYTEVCEGEALFVNSGELHAGYLKKSPRCVFSAVVFHPNLLHSRTQDTVQTQFIDPLISKKLVPPAHIRGVKPWEQEVLTALRRIITSHEQNTPARELTTKAQLYSMIASLYPHMRPANGEDVIMAGQRSKVERIKKALAYINTHAHEPIRLREIADEIGMSEGHFCRFFKQMVQKSPVEYINYHRVQKACRLLEQSDRKVVDIALDVGFDNLSYFIATFKKWNGLTPSQYRKQHETDQTFTVAPYVTDMNEASAKR</sequence>
<dbReference type="Pfam" id="PF02311">
    <property type="entry name" value="AraC_binding"/>
    <property type="match status" value="1"/>
</dbReference>
<dbReference type="KEGG" id="pkb:B4V02_15820"/>
<dbReference type="PROSITE" id="PS00041">
    <property type="entry name" value="HTH_ARAC_FAMILY_1"/>
    <property type="match status" value="1"/>
</dbReference>
<dbReference type="SUPFAM" id="SSF51215">
    <property type="entry name" value="Regulatory protein AraC"/>
    <property type="match status" value="1"/>
</dbReference>
<evidence type="ECO:0000259" key="4">
    <source>
        <dbReference type="PROSITE" id="PS01124"/>
    </source>
</evidence>
<dbReference type="GO" id="GO:0003700">
    <property type="term" value="F:DNA-binding transcription factor activity"/>
    <property type="evidence" value="ECO:0007669"/>
    <property type="project" value="InterPro"/>
</dbReference>
<dbReference type="RefSeq" id="WP_094155519.1">
    <property type="nucleotide sequence ID" value="NZ_CP020028.1"/>
</dbReference>
<dbReference type="OrthoDB" id="9778008at2"/>
<evidence type="ECO:0000256" key="3">
    <source>
        <dbReference type="ARBA" id="ARBA00023163"/>
    </source>
</evidence>
<dbReference type="InterPro" id="IPR018060">
    <property type="entry name" value="HTH_AraC"/>
</dbReference>
<organism evidence="5 6">
    <name type="scientific">Paenibacillus kribbensis</name>
    <dbReference type="NCBI Taxonomy" id="172713"/>
    <lineage>
        <taxon>Bacteria</taxon>
        <taxon>Bacillati</taxon>
        <taxon>Bacillota</taxon>
        <taxon>Bacilli</taxon>
        <taxon>Bacillales</taxon>
        <taxon>Paenibacillaceae</taxon>
        <taxon>Paenibacillus</taxon>
    </lineage>
</organism>
<dbReference type="EMBL" id="CP020028">
    <property type="protein sequence ID" value="ASR48058.1"/>
    <property type="molecule type" value="Genomic_DNA"/>
</dbReference>
<evidence type="ECO:0000313" key="5">
    <source>
        <dbReference type="EMBL" id="ASR48058.1"/>
    </source>
</evidence>
<evidence type="ECO:0000256" key="2">
    <source>
        <dbReference type="ARBA" id="ARBA00023125"/>
    </source>
</evidence>
<dbReference type="STRING" id="172713.GCA_001705305_01924"/>
<gene>
    <name evidence="5" type="ORF">B4V02_15820</name>
</gene>
<dbReference type="Pfam" id="PF12833">
    <property type="entry name" value="HTH_18"/>
    <property type="match status" value="1"/>
</dbReference>
<dbReference type="GO" id="GO:0043565">
    <property type="term" value="F:sequence-specific DNA binding"/>
    <property type="evidence" value="ECO:0007669"/>
    <property type="project" value="InterPro"/>
</dbReference>
<dbReference type="InterPro" id="IPR018062">
    <property type="entry name" value="HTH_AraC-typ_CS"/>
</dbReference>
<dbReference type="InterPro" id="IPR003313">
    <property type="entry name" value="AraC-bd"/>
</dbReference>
<protein>
    <submittedName>
        <fullName evidence="5">AraC family transcriptional regulator</fullName>
    </submittedName>
</protein>
<keyword evidence="1" id="KW-0805">Transcription regulation</keyword>